<accession>A0A9P4M5R7</accession>
<name>A0A9P4M5R7_9PEZI</name>
<reference evidence="3" key="1">
    <citation type="journal article" date="2020" name="Stud. Mycol.">
        <title>101 Dothideomycetes genomes: a test case for predicting lifestyles and emergence of pathogens.</title>
        <authorList>
            <person name="Haridas S."/>
            <person name="Albert R."/>
            <person name="Binder M."/>
            <person name="Bloem J."/>
            <person name="Labutti K."/>
            <person name="Salamov A."/>
            <person name="Andreopoulos B."/>
            <person name="Baker S."/>
            <person name="Barry K."/>
            <person name="Bills G."/>
            <person name="Bluhm B."/>
            <person name="Cannon C."/>
            <person name="Castanera R."/>
            <person name="Culley D."/>
            <person name="Daum C."/>
            <person name="Ezra D."/>
            <person name="Gonzalez J."/>
            <person name="Henrissat B."/>
            <person name="Kuo A."/>
            <person name="Liang C."/>
            <person name="Lipzen A."/>
            <person name="Lutzoni F."/>
            <person name="Magnuson J."/>
            <person name="Mondo S."/>
            <person name="Nolan M."/>
            <person name="Ohm R."/>
            <person name="Pangilinan J."/>
            <person name="Park H.-J."/>
            <person name="Ramirez L."/>
            <person name="Alfaro M."/>
            <person name="Sun H."/>
            <person name="Tritt A."/>
            <person name="Yoshinaga Y."/>
            <person name="Zwiers L.-H."/>
            <person name="Turgeon B."/>
            <person name="Goodwin S."/>
            <person name="Spatafora J."/>
            <person name="Crous P."/>
            <person name="Grigoriev I."/>
        </authorList>
    </citation>
    <scope>NUCLEOTIDE SEQUENCE</scope>
    <source>
        <strain evidence="3">CBS 133067</strain>
    </source>
</reference>
<dbReference type="EMBL" id="ML978135">
    <property type="protein sequence ID" value="KAF2094089.1"/>
    <property type="molecule type" value="Genomic_DNA"/>
</dbReference>
<feature type="region of interest" description="Disordered" evidence="1">
    <location>
        <begin position="33"/>
        <end position="75"/>
    </location>
</feature>
<keyword evidence="2" id="KW-0732">Signal</keyword>
<gene>
    <name evidence="3" type="ORF">NA57DRAFT_80508</name>
</gene>
<proteinExistence type="predicted"/>
<feature type="signal peptide" evidence="2">
    <location>
        <begin position="1"/>
        <end position="17"/>
    </location>
</feature>
<keyword evidence="4" id="KW-1185">Reference proteome</keyword>
<dbReference type="AlphaFoldDB" id="A0A9P4M5R7"/>
<evidence type="ECO:0000313" key="4">
    <source>
        <dbReference type="Proteomes" id="UP000799772"/>
    </source>
</evidence>
<evidence type="ECO:0000313" key="3">
    <source>
        <dbReference type="EMBL" id="KAF2094089.1"/>
    </source>
</evidence>
<comment type="caution">
    <text evidence="3">The sequence shown here is derived from an EMBL/GenBank/DDBJ whole genome shotgun (WGS) entry which is preliminary data.</text>
</comment>
<sequence>MRIAILTLLSLVAICHAAAIPTSNFNERSIECGPDGNDCEANPNYGGRSRTPVRRDEVEDEVDDEAANARTFGAPPARKRELEKRRCLTLGFDPNSTDPILPPC</sequence>
<dbReference type="Proteomes" id="UP000799772">
    <property type="component" value="Unassembled WGS sequence"/>
</dbReference>
<protein>
    <submittedName>
        <fullName evidence="3">Uncharacterized protein</fullName>
    </submittedName>
</protein>
<feature type="chain" id="PRO_5040373070" evidence="2">
    <location>
        <begin position="18"/>
        <end position="104"/>
    </location>
</feature>
<evidence type="ECO:0000256" key="1">
    <source>
        <dbReference type="SAM" id="MobiDB-lite"/>
    </source>
</evidence>
<organism evidence="3 4">
    <name type="scientific">Rhizodiscina lignyota</name>
    <dbReference type="NCBI Taxonomy" id="1504668"/>
    <lineage>
        <taxon>Eukaryota</taxon>
        <taxon>Fungi</taxon>
        <taxon>Dikarya</taxon>
        <taxon>Ascomycota</taxon>
        <taxon>Pezizomycotina</taxon>
        <taxon>Dothideomycetes</taxon>
        <taxon>Pleosporomycetidae</taxon>
        <taxon>Aulographales</taxon>
        <taxon>Rhizodiscinaceae</taxon>
        <taxon>Rhizodiscina</taxon>
    </lineage>
</organism>
<evidence type="ECO:0000256" key="2">
    <source>
        <dbReference type="SAM" id="SignalP"/>
    </source>
</evidence>